<dbReference type="PIRSF" id="PIRSF001332">
    <property type="entry name" value="Acetolac_decarb"/>
    <property type="match status" value="1"/>
</dbReference>
<evidence type="ECO:0000313" key="11">
    <source>
        <dbReference type="Proteomes" id="UP001203004"/>
    </source>
</evidence>
<sequence>MKDTTVLYQHGTLATLVAGLLEGTTTAGALLQHVDTGIGTGEGLDGELIILNGQAYKVDGQGQVTLVPDSFKIPFANAHFADFTDGDHFEKISSKAFQDKLLKEKHLENIFFAVQAQGTFQHMKTRVVEQQQPPYPTLAEIASQQKLFEAINVSGTLIGYYSPDIFNGVSAAGYHIHFLADDHSIGGHVLDYTIKQAKVQLQVLETLEQHLPVQNAAYLEHDFAQHDIIGDIARSE</sequence>
<dbReference type="EC" id="4.1.1.5" evidence="4 9"/>
<evidence type="ECO:0000256" key="6">
    <source>
        <dbReference type="ARBA" id="ARBA00022793"/>
    </source>
</evidence>
<evidence type="ECO:0000256" key="8">
    <source>
        <dbReference type="ARBA" id="ARBA00023239"/>
    </source>
</evidence>
<comment type="catalytic activity">
    <reaction evidence="1 9">
        <text>(2S)-2-acetolactate + H(+) = (R)-acetoin + CO2</text>
        <dbReference type="Rhea" id="RHEA:21580"/>
        <dbReference type="ChEBI" id="CHEBI:15378"/>
        <dbReference type="ChEBI" id="CHEBI:15686"/>
        <dbReference type="ChEBI" id="CHEBI:16526"/>
        <dbReference type="ChEBI" id="CHEBI:58476"/>
        <dbReference type="EC" id="4.1.1.5"/>
    </reaction>
</comment>
<dbReference type="EMBL" id="JAMAST010000001">
    <property type="protein sequence ID" value="MCL1630779.1"/>
    <property type="molecule type" value="Genomic_DNA"/>
</dbReference>
<dbReference type="PANTHER" id="PTHR35524">
    <property type="entry name" value="ALPHA-ACETOLACTATE DECARBOXYLASE"/>
    <property type="match status" value="1"/>
</dbReference>
<evidence type="ECO:0000256" key="9">
    <source>
        <dbReference type="PIRNR" id="PIRNR001332"/>
    </source>
</evidence>
<dbReference type="CDD" id="cd17299">
    <property type="entry name" value="acetolactate_decarboxylase"/>
    <property type="match status" value="1"/>
</dbReference>
<evidence type="ECO:0000256" key="4">
    <source>
        <dbReference type="ARBA" id="ARBA00013204"/>
    </source>
</evidence>
<comment type="caution">
    <text evidence="10">The sequence shown here is derived from an EMBL/GenBank/DDBJ whole genome shotgun (WGS) entry which is preliminary data.</text>
</comment>
<comment type="pathway">
    <text evidence="2 9">Polyol metabolism; (R,R)-butane-2,3-diol biosynthesis; (R,R)-butane-2,3-diol from pyruvate: step 2/3.</text>
</comment>
<evidence type="ECO:0000256" key="2">
    <source>
        <dbReference type="ARBA" id="ARBA00005170"/>
    </source>
</evidence>
<name>A0ABT0M7D6_9BACL</name>
<dbReference type="PANTHER" id="PTHR35524:SF1">
    <property type="entry name" value="ALPHA-ACETOLACTATE DECARBOXYLASE"/>
    <property type="match status" value="1"/>
</dbReference>
<dbReference type="NCBIfam" id="TIGR01252">
    <property type="entry name" value="acetolac_decarb"/>
    <property type="match status" value="1"/>
</dbReference>
<dbReference type="Gene3D" id="3.30.1330.80">
    <property type="entry name" value="Hypothetical protein, similar to alpha- acetolactate decarboxylase, domain 2"/>
    <property type="match status" value="2"/>
</dbReference>
<evidence type="ECO:0000256" key="5">
    <source>
        <dbReference type="ARBA" id="ARBA00020164"/>
    </source>
</evidence>
<protein>
    <recommendedName>
        <fullName evidence="5 9">Alpha-acetolactate decarboxylase</fullName>
        <ecNumber evidence="4 9">4.1.1.5</ecNumber>
    </recommendedName>
</protein>
<keyword evidence="8 9" id="KW-0456">Lyase</keyword>
<dbReference type="SUPFAM" id="SSF117856">
    <property type="entry name" value="AF0104/ALDC/Ptd012-like"/>
    <property type="match status" value="1"/>
</dbReference>
<dbReference type="RefSeq" id="WP_249096733.1">
    <property type="nucleotide sequence ID" value="NZ_JAMAST010000001.1"/>
</dbReference>
<keyword evidence="7 9" id="KW-0005">Acetoin biosynthesis</keyword>
<dbReference type="Proteomes" id="UP001203004">
    <property type="component" value="Unassembled WGS sequence"/>
</dbReference>
<dbReference type="Pfam" id="PF03306">
    <property type="entry name" value="AAL_decarboxy"/>
    <property type="match status" value="1"/>
</dbReference>
<keyword evidence="11" id="KW-1185">Reference proteome</keyword>
<evidence type="ECO:0000256" key="7">
    <source>
        <dbReference type="ARBA" id="ARBA00023061"/>
    </source>
</evidence>
<reference evidence="10 11" key="1">
    <citation type="submission" date="2022-05" db="EMBL/GenBank/DDBJ databases">
        <title>Sporolactobacillus sp nov CPB3-1, isolated from tree bark (Mangifera indica L.).</title>
        <authorList>
            <person name="Phuengjayaem S."/>
            <person name="Tanasupawat S."/>
        </authorList>
    </citation>
    <scope>NUCLEOTIDE SEQUENCE [LARGE SCALE GENOMIC DNA]</scope>
    <source>
        <strain evidence="10 11">CPB3-1</strain>
    </source>
</reference>
<comment type="similarity">
    <text evidence="3 9">Belongs to the alpha-acetolactate decarboxylase family.</text>
</comment>
<gene>
    <name evidence="10" type="primary">budA</name>
    <name evidence="10" type="ORF">M3N64_02260</name>
</gene>
<accession>A0ABT0M7D6</accession>
<dbReference type="GO" id="GO:0047605">
    <property type="term" value="F:acetolactate decarboxylase activity"/>
    <property type="evidence" value="ECO:0007669"/>
    <property type="project" value="UniProtKB-EC"/>
</dbReference>
<evidence type="ECO:0000313" key="10">
    <source>
        <dbReference type="EMBL" id="MCL1630779.1"/>
    </source>
</evidence>
<keyword evidence="6 9" id="KW-0210">Decarboxylase</keyword>
<organism evidence="10 11">
    <name type="scientific">Sporolactobacillus mangiferae</name>
    <dbReference type="NCBI Taxonomy" id="2940498"/>
    <lineage>
        <taxon>Bacteria</taxon>
        <taxon>Bacillati</taxon>
        <taxon>Bacillota</taxon>
        <taxon>Bacilli</taxon>
        <taxon>Bacillales</taxon>
        <taxon>Sporolactobacillaceae</taxon>
        <taxon>Sporolactobacillus</taxon>
    </lineage>
</organism>
<evidence type="ECO:0000256" key="3">
    <source>
        <dbReference type="ARBA" id="ARBA00007106"/>
    </source>
</evidence>
<proteinExistence type="inferred from homology"/>
<dbReference type="InterPro" id="IPR005128">
    <property type="entry name" value="Acetolactate_a_deCO2ase"/>
</dbReference>
<evidence type="ECO:0000256" key="1">
    <source>
        <dbReference type="ARBA" id="ARBA00001784"/>
    </source>
</evidence>